<reference evidence="1" key="1">
    <citation type="submission" date="2018-10" db="EMBL/GenBank/DDBJ databases">
        <title>Hidden diversity of soil giant viruses.</title>
        <authorList>
            <person name="Schulz F."/>
            <person name="Alteio L."/>
            <person name="Goudeau D."/>
            <person name="Ryan E.M."/>
            <person name="Malmstrom R.R."/>
            <person name="Blanchard J."/>
            <person name="Woyke T."/>
        </authorList>
    </citation>
    <scope>NUCLEOTIDE SEQUENCE</scope>
    <source>
        <strain evidence="1">SAV1</strain>
    </source>
</reference>
<dbReference type="EMBL" id="MK072448">
    <property type="protein sequence ID" value="AYV85360.1"/>
    <property type="molecule type" value="Genomic_DNA"/>
</dbReference>
<sequence>MSKIELTDQEIDIACSPTYHYVMEYAFQSIGKHCILEINALIQFTEIIIKLQKDFHPEKRIKMYEIRMILERKQPYSKKDYGILQEFFKIYRNIWLPWSAPTGNDDVEKIIDIYKNLKPKNTRSTYFKGIYYNTFHPQFHKIIQKTNVHAYSPNKEKGSIDVFCLDEKIHFINTFINEWTKEKHPLSIFPPEEIINLISYNQAPNPNQFC</sequence>
<organism evidence="1">
    <name type="scientific">Satyrvirus sp</name>
    <dbReference type="NCBI Taxonomy" id="2487771"/>
    <lineage>
        <taxon>Viruses</taxon>
        <taxon>Varidnaviria</taxon>
        <taxon>Bamfordvirae</taxon>
        <taxon>Nucleocytoviricota</taxon>
        <taxon>Megaviricetes</taxon>
        <taxon>Imitervirales</taxon>
        <taxon>Mimiviridae</taxon>
        <taxon>Megamimivirinae</taxon>
    </lineage>
</organism>
<accession>A0A3G5ADV6</accession>
<gene>
    <name evidence="1" type="ORF">Satyrvirus12_14</name>
</gene>
<protein>
    <submittedName>
        <fullName evidence="1">Uncharacterized protein</fullName>
    </submittedName>
</protein>
<name>A0A3G5ADV6_9VIRU</name>
<proteinExistence type="predicted"/>
<evidence type="ECO:0000313" key="1">
    <source>
        <dbReference type="EMBL" id="AYV85360.1"/>
    </source>
</evidence>